<keyword evidence="1" id="KW-0472">Membrane</keyword>
<evidence type="ECO:0000313" key="2">
    <source>
        <dbReference type="EMBL" id="TPG28422.1"/>
    </source>
</evidence>
<dbReference type="Proteomes" id="UP000319212">
    <property type="component" value="Unassembled WGS sequence"/>
</dbReference>
<reference evidence="2 3" key="1">
    <citation type="journal article" date="2019" name="Environ. Microbiol.">
        <title>Species interactions and distinct microbial communities in high Arctic permafrost affected cryosols are associated with the CH4 and CO2 gas fluxes.</title>
        <authorList>
            <person name="Altshuler I."/>
            <person name="Hamel J."/>
            <person name="Turney S."/>
            <person name="Magnuson E."/>
            <person name="Levesque R."/>
            <person name="Greer C."/>
            <person name="Whyte L.G."/>
        </authorList>
    </citation>
    <scope>NUCLEOTIDE SEQUENCE [LARGE SCALE GENOMIC DNA]</scope>
    <source>
        <strain evidence="2 3">S06.C</strain>
    </source>
</reference>
<name>A0A502DVP8_9BURK</name>
<protein>
    <submittedName>
        <fullName evidence="2">Uncharacterized protein</fullName>
    </submittedName>
</protein>
<keyword evidence="1" id="KW-0812">Transmembrane</keyword>
<gene>
    <name evidence="2" type="ORF">EAH82_06315</name>
</gene>
<evidence type="ECO:0000256" key="1">
    <source>
        <dbReference type="SAM" id="Phobius"/>
    </source>
</evidence>
<sequence length="92" mass="10148">MPPLTLLDHLLNFAAPAFCMALALALLTRWSFRRDAAAHGFWVQAALNFVAGVAVLAVGLWHFGRDGKMATYLAMVLVCGTVQWLSARAYRR</sequence>
<feature type="transmembrane region" description="Helical" evidence="1">
    <location>
        <begin position="69"/>
        <end position="87"/>
    </location>
</feature>
<dbReference type="RefSeq" id="WP_140839903.1">
    <property type="nucleotide sequence ID" value="NZ_RCZI01000002.1"/>
</dbReference>
<organism evidence="2 3">
    <name type="scientific">Variovorax guangxiensis</name>
    <dbReference type="NCBI Taxonomy" id="1775474"/>
    <lineage>
        <taxon>Bacteria</taxon>
        <taxon>Pseudomonadati</taxon>
        <taxon>Pseudomonadota</taxon>
        <taxon>Betaproteobacteria</taxon>
        <taxon>Burkholderiales</taxon>
        <taxon>Comamonadaceae</taxon>
        <taxon>Variovorax</taxon>
    </lineage>
</organism>
<feature type="transmembrane region" description="Helical" evidence="1">
    <location>
        <begin position="6"/>
        <end position="28"/>
    </location>
</feature>
<feature type="transmembrane region" description="Helical" evidence="1">
    <location>
        <begin position="40"/>
        <end position="63"/>
    </location>
</feature>
<accession>A0A502DVP8</accession>
<proteinExistence type="predicted"/>
<dbReference type="EMBL" id="RCZI01000002">
    <property type="protein sequence ID" value="TPG28422.1"/>
    <property type="molecule type" value="Genomic_DNA"/>
</dbReference>
<comment type="caution">
    <text evidence="2">The sequence shown here is derived from an EMBL/GenBank/DDBJ whole genome shotgun (WGS) entry which is preliminary data.</text>
</comment>
<dbReference type="OrthoDB" id="8908883at2"/>
<dbReference type="AlphaFoldDB" id="A0A502DVP8"/>
<keyword evidence="1" id="KW-1133">Transmembrane helix</keyword>
<evidence type="ECO:0000313" key="3">
    <source>
        <dbReference type="Proteomes" id="UP000319212"/>
    </source>
</evidence>